<dbReference type="Gene3D" id="2.60.40.1180">
    <property type="entry name" value="Golgi alpha-mannosidase II"/>
    <property type="match status" value="1"/>
</dbReference>
<comment type="caution">
    <text evidence="2">The sequence shown here is derived from an EMBL/GenBank/DDBJ whole genome shotgun (WGS) entry which is preliminary data.</text>
</comment>
<dbReference type="RefSeq" id="WP_382313113.1">
    <property type="nucleotide sequence ID" value="NZ_JBHUFD010000003.1"/>
</dbReference>
<protein>
    <submittedName>
        <fullName evidence="2">Alpha-L-fucosidase C-terminal domain-containing protein</fullName>
    </submittedName>
</protein>
<name>A0ABW4QU07_9BACT</name>
<keyword evidence="3" id="KW-1185">Reference proteome</keyword>
<gene>
    <name evidence="2" type="ORF">ACFSDX_09505</name>
</gene>
<feature type="domain" description="Alpha-L-fucosidase C-terminal" evidence="1">
    <location>
        <begin position="33"/>
        <end position="113"/>
    </location>
</feature>
<dbReference type="InterPro" id="IPR031919">
    <property type="entry name" value="Fucosidase_C"/>
</dbReference>
<dbReference type="InterPro" id="IPR013780">
    <property type="entry name" value="Glyco_hydro_b"/>
</dbReference>
<organism evidence="2 3">
    <name type="scientific">Hymenobacter bucti</name>
    <dbReference type="NCBI Taxonomy" id="1844114"/>
    <lineage>
        <taxon>Bacteria</taxon>
        <taxon>Pseudomonadati</taxon>
        <taxon>Bacteroidota</taxon>
        <taxon>Cytophagia</taxon>
        <taxon>Cytophagales</taxon>
        <taxon>Hymenobacteraceae</taxon>
        <taxon>Hymenobacter</taxon>
    </lineage>
</organism>
<evidence type="ECO:0000313" key="3">
    <source>
        <dbReference type="Proteomes" id="UP001597197"/>
    </source>
</evidence>
<sequence length="116" mass="12187">MQRRKLLKNLALAAPAALSAQGFNEGKGKPFGAEDIRYVTKGNALFTSALGWPASGRLLLKSLAAGGPHYLGKVKQVELLGAPGKLKFEHTPDGLAVVLPAQKPNAIAYALKIMPA</sequence>
<dbReference type="EMBL" id="JBHUFD010000003">
    <property type="protein sequence ID" value="MFD1872666.1"/>
    <property type="molecule type" value="Genomic_DNA"/>
</dbReference>
<reference evidence="3" key="1">
    <citation type="journal article" date="2019" name="Int. J. Syst. Evol. Microbiol.">
        <title>The Global Catalogue of Microorganisms (GCM) 10K type strain sequencing project: providing services to taxonomists for standard genome sequencing and annotation.</title>
        <authorList>
            <consortium name="The Broad Institute Genomics Platform"/>
            <consortium name="The Broad Institute Genome Sequencing Center for Infectious Disease"/>
            <person name="Wu L."/>
            <person name="Ma J."/>
        </authorList>
    </citation>
    <scope>NUCLEOTIDE SEQUENCE [LARGE SCALE GENOMIC DNA]</scope>
    <source>
        <strain evidence="3">CGMCC 1.15795</strain>
    </source>
</reference>
<evidence type="ECO:0000313" key="2">
    <source>
        <dbReference type="EMBL" id="MFD1872666.1"/>
    </source>
</evidence>
<evidence type="ECO:0000259" key="1">
    <source>
        <dbReference type="Pfam" id="PF16757"/>
    </source>
</evidence>
<proteinExistence type="predicted"/>
<accession>A0ABW4QU07</accession>
<dbReference type="Pfam" id="PF16757">
    <property type="entry name" value="Fucosidase_C"/>
    <property type="match status" value="1"/>
</dbReference>
<dbReference type="Proteomes" id="UP001597197">
    <property type="component" value="Unassembled WGS sequence"/>
</dbReference>